<dbReference type="RefSeq" id="WP_338529858.1">
    <property type="nucleotide sequence ID" value="NZ_CP030941.1"/>
</dbReference>
<reference evidence="1 2" key="1">
    <citation type="submission" date="2018-07" db="EMBL/GenBank/DDBJ databases">
        <title>Genome sequence of Nitratireductor thuwali#1536.</title>
        <authorList>
            <person name="Michoud G."/>
            <person name="Merlino G."/>
            <person name="Sefrji F.O."/>
            <person name="Daffonchio D."/>
        </authorList>
    </citation>
    <scope>NUCLEOTIDE SEQUENCE [LARGE SCALE GENOMIC DNA]</scope>
    <source>
        <strain evidence="2">Nit1536</strain>
    </source>
</reference>
<name>A0ABY5MJR6_9HYPH</name>
<dbReference type="Gene3D" id="3.30.160.150">
    <property type="entry name" value="Lipoprotein like domain"/>
    <property type="match status" value="1"/>
</dbReference>
<gene>
    <name evidence="1" type="ORF">NTH_02007</name>
</gene>
<evidence type="ECO:0000313" key="1">
    <source>
        <dbReference type="EMBL" id="UUP17538.1"/>
    </source>
</evidence>
<keyword evidence="2" id="KW-1185">Reference proteome</keyword>
<dbReference type="EMBL" id="CP030941">
    <property type="protein sequence ID" value="UUP17538.1"/>
    <property type="molecule type" value="Genomic_DNA"/>
</dbReference>
<protein>
    <recommendedName>
        <fullName evidence="3">LPS-assembly lipoprotein</fullName>
    </recommendedName>
</protein>
<evidence type="ECO:0008006" key="3">
    <source>
        <dbReference type="Google" id="ProtNLM"/>
    </source>
</evidence>
<sequence>MEIRTLAGAGLGLILALAAGCTVQPLYESTPDRAGLGAPAVDLSSIAIEPVSTRYAQEVRNHLIFLLSGGAGEPASPRYVLDLTVTHNTSSSVQIQSGNENEPTAGTVTMTGAYRLKDTATGSVVATGRRSVSSSFDRPQQEYAVLRAERDAENRAARELAEFLRLAVAQDIARLDKR</sequence>
<dbReference type="Proteomes" id="UP001342418">
    <property type="component" value="Chromosome"/>
</dbReference>
<dbReference type="PROSITE" id="PS51257">
    <property type="entry name" value="PROKAR_LIPOPROTEIN"/>
    <property type="match status" value="1"/>
</dbReference>
<proteinExistence type="predicted"/>
<evidence type="ECO:0000313" key="2">
    <source>
        <dbReference type="Proteomes" id="UP001342418"/>
    </source>
</evidence>
<organism evidence="1 2">
    <name type="scientific">Nitratireductor thuwali</name>
    <dbReference type="NCBI Taxonomy" id="2267699"/>
    <lineage>
        <taxon>Bacteria</taxon>
        <taxon>Pseudomonadati</taxon>
        <taxon>Pseudomonadota</taxon>
        <taxon>Alphaproteobacteria</taxon>
        <taxon>Hyphomicrobiales</taxon>
        <taxon>Phyllobacteriaceae</taxon>
        <taxon>Nitratireductor</taxon>
    </lineage>
</organism>
<accession>A0ABY5MJR6</accession>